<dbReference type="InterPro" id="IPR036680">
    <property type="entry name" value="SPOR-like_sf"/>
</dbReference>
<comment type="caution">
    <text evidence="4">The sequence shown here is derived from an EMBL/GenBank/DDBJ whole genome shotgun (WGS) entry which is preliminary data.</text>
</comment>
<dbReference type="Gene3D" id="3.30.70.1070">
    <property type="entry name" value="Sporulation related repeat"/>
    <property type="match status" value="1"/>
</dbReference>
<sequence>MAARRNKSQARRNGGNNGGLPGWAWMVLGIVLALGVVFLAPKYLKSDGDGFFRPQPNPDAQPAPVASAEDEVVAPDGDSAPTSAKSGGKPATDAKADDEGGTEFDFYTLLPGKEVPLTDAELAATERAEAQRDAQQARTAAAAQASAGATPAPALPRPVDTEPSTDPAAAPPAPTQVASATPAKPVAAPAAAEDSARYLLQAGAFQASGQAEELKAKIALLGLGARVESAAIGGKTVYRVRMGPYGTASDLAEAKRKLASGGLPGMAIQVK</sequence>
<accession>A0ABW2YN92</accession>
<dbReference type="PANTHER" id="PTHR38687:SF1">
    <property type="entry name" value="CELL DIVISION PROTEIN DEDD"/>
    <property type="match status" value="1"/>
</dbReference>
<evidence type="ECO:0000256" key="1">
    <source>
        <dbReference type="SAM" id="MobiDB-lite"/>
    </source>
</evidence>
<organism evidence="4 5">
    <name type="scientific">Lysobacter koreensis</name>
    <dbReference type="NCBI Taxonomy" id="266122"/>
    <lineage>
        <taxon>Bacteria</taxon>
        <taxon>Pseudomonadati</taxon>
        <taxon>Pseudomonadota</taxon>
        <taxon>Gammaproteobacteria</taxon>
        <taxon>Lysobacterales</taxon>
        <taxon>Lysobacteraceae</taxon>
        <taxon>Lysobacter</taxon>
    </lineage>
</organism>
<dbReference type="PROSITE" id="PS51724">
    <property type="entry name" value="SPOR"/>
    <property type="match status" value="1"/>
</dbReference>
<evidence type="ECO:0000313" key="5">
    <source>
        <dbReference type="Proteomes" id="UP001597090"/>
    </source>
</evidence>
<feature type="compositionally biased region" description="Low complexity" evidence="1">
    <location>
        <begin position="133"/>
        <end position="152"/>
    </location>
</feature>
<dbReference type="EMBL" id="JBHTIH010000004">
    <property type="protein sequence ID" value="MFD0739872.1"/>
    <property type="molecule type" value="Genomic_DNA"/>
</dbReference>
<dbReference type="InterPro" id="IPR052521">
    <property type="entry name" value="Cell_div_SPOR-domain"/>
</dbReference>
<evidence type="ECO:0000313" key="4">
    <source>
        <dbReference type="EMBL" id="MFD0739872.1"/>
    </source>
</evidence>
<protein>
    <submittedName>
        <fullName evidence="4">SPOR domain-containing protein</fullName>
    </submittedName>
</protein>
<dbReference type="InterPro" id="IPR007730">
    <property type="entry name" value="SPOR-like_dom"/>
</dbReference>
<keyword evidence="5" id="KW-1185">Reference proteome</keyword>
<keyword evidence="2" id="KW-1133">Transmembrane helix</keyword>
<dbReference type="Proteomes" id="UP001597090">
    <property type="component" value="Unassembled WGS sequence"/>
</dbReference>
<feature type="compositionally biased region" description="Low complexity" evidence="1">
    <location>
        <begin position="175"/>
        <end position="188"/>
    </location>
</feature>
<gene>
    <name evidence="4" type="ORF">ACFQZQ_11315</name>
</gene>
<feature type="region of interest" description="Disordered" evidence="1">
    <location>
        <begin position="126"/>
        <end position="188"/>
    </location>
</feature>
<name>A0ABW2YN92_9GAMM</name>
<proteinExistence type="predicted"/>
<feature type="domain" description="SPOR" evidence="3">
    <location>
        <begin position="192"/>
        <end position="271"/>
    </location>
</feature>
<dbReference type="RefSeq" id="WP_386812900.1">
    <property type="nucleotide sequence ID" value="NZ_JBHTIH010000004.1"/>
</dbReference>
<keyword evidence="2" id="KW-0812">Transmembrane</keyword>
<evidence type="ECO:0000259" key="3">
    <source>
        <dbReference type="PROSITE" id="PS51724"/>
    </source>
</evidence>
<dbReference type="PANTHER" id="PTHR38687">
    <property type="entry name" value="CELL DIVISION PROTEIN DEDD-RELATED"/>
    <property type="match status" value="1"/>
</dbReference>
<feature type="region of interest" description="Disordered" evidence="1">
    <location>
        <begin position="51"/>
        <end position="103"/>
    </location>
</feature>
<dbReference type="Pfam" id="PF05036">
    <property type="entry name" value="SPOR"/>
    <property type="match status" value="1"/>
</dbReference>
<feature type="transmembrane region" description="Helical" evidence="2">
    <location>
        <begin position="23"/>
        <end position="44"/>
    </location>
</feature>
<evidence type="ECO:0000256" key="2">
    <source>
        <dbReference type="SAM" id="Phobius"/>
    </source>
</evidence>
<dbReference type="SUPFAM" id="SSF110997">
    <property type="entry name" value="Sporulation related repeat"/>
    <property type="match status" value="1"/>
</dbReference>
<reference evidence="5" key="1">
    <citation type="journal article" date="2019" name="Int. J. Syst. Evol. Microbiol.">
        <title>The Global Catalogue of Microorganisms (GCM) 10K type strain sequencing project: providing services to taxonomists for standard genome sequencing and annotation.</title>
        <authorList>
            <consortium name="The Broad Institute Genomics Platform"/>
            <consortium name="The Broad Institute Genome Sequencing Center for Infectious Disease"/>
            <person name="Wu L."/>
            <person name="Ma J."/>
        </authorList>
    </citation>
    <scope>NUCLEOTIDE SEQUENCE [LARGE SCALE GENOMIC DNA]</scope>
    <source>
        <strain evidence="5">CCUG 55491</strain>
    </source>
</reference>
<keyword evidence="2" id="KW-0472">Membrane</keyword>